<evidence type="ECO:0000313" key="2">
    <source>
        <dbReference type="EMBL" id="TFD96695.1"/>
    </source>
</evidence>
<name>A0A4Y8L212_9BACT</name>
<accession>A0A4Y8L212</accession>
<proteinExistence type="predicted"/>
<evidence type="ECO:0000259" key="1">
    <source>
        <dbReference type="Pfam" id="PF04448"/>
    </source>
</evidence>
<dbReference type="InterPro" id="IPR007539">
    <property type="entry name" value="DUF551"/>
</dbReference>
<sequence length="114" mass="13045">MNKDIQPLIEREAEKKYLNLDDGDFLDFSDQEKLKAFKVGASFALSLFKWRKVSDELPDADEAVLCKMKSPSVIVEGFIYNDNGVPKISTQADFEFEDYSNGEVTEWMPIPQID</sequence>
<dbReference type="RefSeq" id="WP_134436018.1">
    <property type="nucleotide sequence ID" value="NZ_SOML01000004.1"/>
</dbReference>
<gene>
    <name evidence="2" type="ORF">E2605_07700</name>
</gene>
<dbReference type="OrthoDB" id="1041582at2"/>
<dbReference type="Pfam" id="PF04448">
    <property type="entry name" value="DUF551"/>
    <property type="match status" value="1"/>
</dbReference>
<comment type="caution">
    <text evidence="2">The sequence shown here is derived from an EMBL/GenBank/DDBJ whole genome shotgun (WGS) entry which is preliminary data.</text>
</comment>
<dbReference type="Proteomes" id="UP000297861">
    <property type="component" value="Unassembled WGS sequence"/>
</dbReference>
<dbReference type="EMBL" id="SOML01000004">
    <property type="protein sequence ID" value="TFD96695.1"/>
    <property type="molecule type" value="Genomic_DNA"/>
</dbReference>
<keyword evidence="3" id="KW-1185">Reference proteome</keyword>
<reference evidence="2 3" key="1">
    <citation type="submission" date="2019-03" db="EMBL/GenBank/DDBJ databases">
        <title>San Antonio Military Medical Center submission to MRSN (WRAIR), pending publication.</title>
        <authorList>
            <person name="Blyth D.M."/>
            <person name="Mccarthy S.L."/>
            <person name="Schall S.E."/>
            <person name="Stam J.A."/>
            <person name="Ong A.C."/>
            <person name="Mcgann P.T."/>
        </authorList>
    </citation>
    <scope>NUCLEOTIDE SEQUENCE [LARGE SCALE GENOMIC DNA]</scope>
    <source>
        <strain evidence="2 3">MRSN571793</strain>
    </source>
</reference>
<protein>
    <submittedName>
        <fullName evidence="2">DUF551 domain-containing protein</fullName>
    </submittedName>
</protein>
<feature type="domain" description="DUF551" evidence="1">
    <location>
        <begin position="49"/>
        <end position="112"/>
    </location>
</feature>
<organism evidence="2 3">
    <name type="scientific">Dysgonomonas capnocytophagoides</name>
    <dbReference type="NCBI Taxonomy" id="45254"/>
    <lineage>
        <taxon>Bacteria</taxon>
        <taxon>Pseudomonadati</taxon>
        <taxon>Bacteroidota</taxon>
        <taxon>Bacteroidia</taxon>
        <taxon>Bacteroidales</taxon>
        <taxon>Dysgonomonadaceae</taxon>
        <taxon>Dysgonomonas</taxon>
    </lineage>
</organism>
<dbReference type="AlphaFoldDB" id="A0A4Y8L212"/>
<evidence type="ECO:0000313" key="3">
    <source>
        <dbReference type="Proteomes" id="UP000297861"/>
    </source>
</evidence>